<evidence type="ECO:0000256" key="3">
    <source>
        <dbReference type="ARBA" id="ARBA00022517"/>
    </source>
</evidence>
<name>A0AA36CA92_9BILA</name>
<dbReference type="GO" id="GO:0006364">
    <property type="term" value="P:rRNA processing"/>
    <property type="evidence" value="ECO:0007669"/>
    <property type="project" value="TreeGrafter"/>
</dbReference>
<dbReference type="FunFam" id="1.25.40.480:FF:000001">
    <property type="entry name" value="Bystin (51.6 kD)-like"/>
    <property type="match status" value="1"/>
</dbReference>
<dbReference type="Pfam" id="PF05291">
    <property type="entry name" value="Bystin"/>
    <property type="match status" value="1"/>
</dbReference>
<evidence type="ECO:0000256" key="1">
    <source>
        <dbReference type="ARBA" id="ARBA00004604"/>
    </source>
</evidence>
<dbReference type="GO" id="GO:0030515">
    <property type="term" value="F:snoRNA binding"/>
    <property type="evidence" value="ECO:0007669"/>
    <property type="project" value="TreeGrafter"/>
</dbReference>
<dbReference type="InterPro" id="IPR007955">
    <property type="entry name" value="Bystin"/>
</dbReference>
<dbReference type="AlphaFoldDB" id="A0AA36CA92"/>
<keyword evidence="3" id="KW-0690">Ribosome biogenesis</keyword>
<sequence>MGKFKKALKNKEASSQLRRNPYDLVEPDQSREPRKRNGKHLDDEMPASQHVENKMAARVFSQAQRQLKEEEGKTAGGDDVKRVYQLPGAEDQLDAEEFEDLNPDEYDEKAVEVDPKDEEDLRRFMTQNVEKKQTLWEMIQDRIGQKEVDADGELDMPEDIEIRSLEPEVVDVYQQVGQVLAKYRSGKLPKAFKYICSMENWEQLLYLTEPDNWSAASIYQATVIFSSNLNPASCQRFYHHVLLPRLRDDIDEYKKLSFPLYQALVKSLYKPGAFFKGLIMPLCESGTCTLREAIIFCSIIQKFTIPIFHSAAALIMIAEMEYSGANSLFLRTLIDKKYALPLRCIKVLVDHFARFKSNTEPLPVLWHQSLLSFVQRYKLDLTEAQKKDIYSLVQAQFHYMITPEIRRELQHSTAVPRTAVVAEEASSGVRVVDAKPRGESHDGILICHLVLEHSPETQRRVDELATITLETTQTKAEVKARVADVTSNSKPGSPRPDDEMPEPSSIPQSPKIVEPQFSLEILPSHKNSVREDPELLRNVDETL</sequence>
<comment type="subcellular location">
    <subcellularLocation>
        <location evidence="1">Nucleus</location>
        <location evidence="1">Nucleolus</location>
    </subcellularLocation>
</comment>
<proteinExistence type="inferred from homology"/>
<keyword evidence="4" id="KW-0539">Nucleus</keyword>
<dbReference type="GO" id="GO:0030688">
    <property type="term" value="C:preribosome, small subunit precursor"/>
    <property type="evidence" value="ECO:0007669"/>
    <property type="project" value="TreeGrafter"/>
</dbReference>
<evidence type="ECO:0000256" key="2">
    <source>
        <dbReference type="ARBA" id="ARBA00007114"/>
    </source>
</evidence>
<evidence type="ECO:0000256" key="6">
    <source>
        <dbReference type="SAM" id="MobiDB-lite"/>
    </source>
</evidence>
<dbReference type="GO" id="GO:0005737">
    <property type="term" value="C:cytoplasm"/>
    <property type="evidence" value="ECO:0007669"/>
    <property type="project" value="TreeGrafter"/>
</dbReference>
<protein>
    <recommendedName>
        <fullName evidence="5">Bystin</fullName>
    </recommendedName>
</protein>
<dbReference type="EMBL" id="CATQJA010000901">
    <property type="protein sequence ID" value="CAJ0564688.1"/>
    <property type="molecule type" value="Genomic_DNA"/>
</dbReference>
<evidence type="ECO:0000313" key="8">
    <source>
        <dbReference type="Proteomes" id="UP001177023"/>
    </source>
</evidence>
<comment type="caution">
    <text evidence="7">The sequence shown here is derived from an EMBL/GenBank/DDBJ whole genome shotgun (WGS) entry which is preliminary data.</text>
</comment>
<reference evidence="7" key="1">
    <citation type="submission" date="2023-06" db="EMBL/GenBank/DDBJ databases">
        <authorList>
            <person name="Delattre M."/>
        </authorList>
    </citation>
    <scope>NUCLEOTIDE SEQUENCE</scope>
    <source>
        <strain evidence="7">AF72</strain>
    </source>
</reference>
<evidence type="ECO:0000256" key="5">
    <source>
        <dbReference type="ARBA" id="ARBA00074032"/>
    </source>
</evidence>
<evidence type="ECO:0000256" key="4">
    <source>
        <dbReference type="ARBA" id="ARBA00023242"/>
    </source>
</evidence>
<dbReference type="PANTHER" id="PTHR12821">
    <property type="entry name" value="BYSTIN"/>
    <property type="match status" value="1"/>
</dbReference>
<dbReference type="Proteomes" id="UP001177023">
    <property type="component" value="Unassembled WGS sequence"/>
</dbReference>
<feature type="region of interest" description="Disordered" evidence="6">
    <location>
        <begin position="478"/>
        <end position="543"/>
    </location>
</feature>
<organism evidence="7 8">
    <name type="scientific">Mesorhabditis spiculigera</name>
    <dbReference type="NCBI Taxonomy" id="96644"/>
    <lineage>
        <taxon>Eukaryota</taxon>
        <taxon>Metazoa</taxon>
        <taxon>Ecdysozoa</taxon>
        <taxon>Nematoda</taxon>
        <taxon>Chromadorea</taxon>
        <taxon>Rhabditida</taxon>
        <taxon>Rhabditina</taxon>
        <taxon>Rhabditomorpha</taxon>
        <taxon>Rhabditoidea</taxon>
        <taxon>Rhabditidae</taxon>
        <taxon>Mesorhabditinae</taxon>
        <taxon>Mesorhabditis</taxon>
    </lineage>
</organism>
<accession>A0AA36CA92</accession>
<keyword evidence="8" id="KW-1185">Reference proteome</keyword>
<feature type="non-terminal residue" evidence="7">
    <location>
        <position position="543"/>
    </location>
</feature>
<gene>
    <name evidence="7" type="ORF">MSPICULIGERA_LOCUS3361</name>
</gene>
<evidence type="ECO:0000313" key="7">
    <source>
        <dbReference type="EMBL" id="CAJ0564688.1"/>
    </source>
</evidence>
<dbReference type="GO" id="GO:0005730">
    <property type="term" value="C:nucleolus"/>
    <property type="evidence" value="ECO:0007669"/>
    <property type="project" value="UniProtKB-SubCell"/>
</dbReference>
<feature type="compositionally biased region" description="Basic and acidic residues" evidence="6">
    <location>
        <begin position="528"/>
        <end position="543"/>
    </location>
</feature>
<feature type="compositionally biased region" description="Basic and acidic residues" evidence="6">
    <location>
        <begin position="66"/>
        <end position="82"/>
    </location>
</feature>
<dbReference type="PANTHER" id="PTHR12821:SF0">
    <property type="entry name" value="BYSTIN"/>
    <property type="match status" value="1"/>
</dbReference>
<comment type="similarity">
    <text evidence="2">Belongs to the bystin family.</text>
</comment>
<feature type="region of interest" description="Disordered" evidence="6">
    <location>
        <begin position="1"/>
        <end position="82"/>
    </location>
</feature>
<dbReference type="Gene3D" id="1.25.40.480">
    <property type="match status" value="1"/>
</dbReference>